<dbReference type="OrthoDB" id="194358at2759"/>
<dbReference type="Pfam" id="PF22939">
    <property type="entry name" value="WHD_GPIID"/>
    <property type="match status" value="1"/>
</dbReference>
<dbReference type="RefSeq" id="XP_025464980.1">
    <property type="nucleotide sequence ID" value="XM_025616434.1"/>
</dbReference>
<feature type="compositionally biased region" description="Basic and acidic residues" evidence="9">
    <location>
        <begin position="11"/>
        <end position="28"/>
    </location>
</feature>
<dbReference type="PANTHER" id="PTHR48182">
    <property type="entry name" value="PROTEIN SERAC1"/>
    <property type="match status" value="1"/>
</dbReference>
<comment type="similarity">
    <text evidence="4">Belongs to the putative lipase ROG1 family.</text>
</comment>
<name>A0A317W2J9_9EURO</name>
<dbReference type="InterPro" id="IPR015943">
    <property type="entry name" value="WD40/YVTN_repeat-like_dom_sf"/>
</dbReference>
<dbReference type="SUPFAM" id="SSF53474">
    <property type="entry name" value="alpha/beta-Hydrolases"/>
    <property type="match status" value="1"/>
</dbReference>
<evidence type="ECO:0000256" key="4">
    <source>
        <dbReference type="ARBA" id="ARBA00007920"/>
    </source>
</evidence>
<keyword evidence="8" id="KW-0472">Membrane</keyword>
<dbReference type="Pfam" id="PF24883">
    <property type="entry name" value="NPHP3_N"/>
    <property type="match status" value="1"/>
</dbReference>
<keyword evidence="6" id="KW-0256">Endoplasmic reticulum</keyword>
<dbReference type="Gene3D" id="2.130.10.10">
    <property type="entry name" value="YVTN repeat-like/Quinoprotein amine dehydrogenase"/>
    <property type="match status" value="2"/>
</dbReference>
<comment type="subcellular location">
    <subcellularLocation>
        <location evidence="2">Endoplasmic reticulum</location>
    </subcellularLocation>
    <subcellularLocation>
        <location evidence="3">Membrane</location>
    </subcellularLocation>
    <subcellularLocation>
        <location evidence="1">Mitochondrion</location>
    </subcellularLocation>
</comment>
<evidence type="ECO:0000256" key="5">
    <source>
        <dbReference type="ARBA" id="ARBA00022737"/>
    </source>
</evidence>
<gene>
    <name evidence="13" type="ORF">BO94DRAFT_603056</name>
</gene>
<dbReference type="InterPro" id="IPR001680">
    <property type="entry name" value="WD40_rpt"/>
</dbReference>
<dbReference type="SMART" id="SM00320">
    <property type="entry name" value="WD40"/>
    <property type="match status" value="6"/>
</dbReference>
<dbReference type="EMBL" id="MSFK01000023">
    <property type="protein sequence ID" value="PWY79408.1"/>
    <property type="molecule type" value="Genomic_DNA"/>
</dbReference>
<protein>
    <submittedName>
        <fullName evidence="13">Uncharacterized protein</fullName>
    </submittedName>
</protein>
<evidence type="ECO:0000256" key="6">
    <source>
        <dbReference type="ARBA" id="ARBA00022824"/>
    </source>
</evidence>
<evidence type="ECO:0000259" key="12">
    <source>
        <dbReference type="Pfam" id="PF24883"/>
    </source>
</evidence>
<accession>A0A317W2J9</accession>
<dbReference type="InterPro" id="IPR054471">
    <property type="entry name" value="GPIID_WHD"/>
</dbReference>
<feature type="domain" description="Nephrocystin 3-like N-terminal" evidence="12">
    <location>
        <begin position="370"/>
        <end position="480"/>
    </location>
</feature>
<evidence type="ECO:0000259" key="11">
    <source>
        <dbReference type="Pfam" id="PF22939"/>
    </source>
</evidence>
<evidence type="ECO:0000256" key="2">
    <source>
        <dbReference type="ARBA" id="ARBA00004240"/>
    </source>
</evidence>
<comment type="caution">
    <text evidence="13">The sequence shown here is derived from an EMBL/GenBank/DDBJ whole genome shotgun (WGS) entry which is preliminary data.</text>
</comment>
<dbReference type="GO" id="GO:0005739">
    <property type="term" value="C:mitochondrion"/>
    <property type="evidence" value="ECO:0007669"/>
    <property type="project" value="UniProtKB-SubCell"/>
</dbReference>
<proteinExistence type="inferred from homology"/>
<dbReference type="Proteomes" id="UP000246702">
    <property type="component" value="Unassembled WGS sequence"/>
</dbReference>
<evidence type="ECO:0000313" key="14">
    <source>
        <dbReference type="Proteomes" id="UP000246702"/>
    </source>
</evidence>
<dbReference type="Gene3D" id="3.40.50.1820">
    <property type="entry name" value="alpha/beta hydrolase"/>
    <property type="match status" value="1"/>
</dbReference>
<dbReference type="SUPFAM" id="SSF50978">
    <property type="entry name" value="WD40 repeat-like"/>
    <property type="match status" value="2"/>
</dbReference>
<keyword evidence="14" id="KW-1185">Reference proteome</keyword>
<dbReference type="InterPro" id="IPR056884">
    <property type="entry name" value="NPHP3-like_N"/>
</dbReference>
<evidence type="ECO:0000313" key="13">
    <source>
        <dbReference type="EMBL" id="PWY79408.1"/>
    </source>
</evidence>
<dbReference type="GO" id="GO:0016020">
    <property type="term" value="C:membrane"/>
    <property type="evidence" value="ECO:0007669"/>
    <property type="project" value="UniProtKB-SubCell"/>
</dbReference>
<dbReference type="Pfam" id="PF05057">
    <property type="entry name" value="DUF676"/>
    <property type="match status" value="1"/>
</dbReference>
<feature type="domain" description="GPI inositol-deacylase winged helix" evidence="11">
    <location>
        <begin position="594"/>
        <end position="665"/>
    </location>
</feature>
<reference evidence="13 14" key="1">
    <citation type="submission" date="2016-12" db="EMBL/GenBank/DDBJ databases">
        <title>The genomes of Aspergillus section Nigri reveals drivers in fungal speciation.</title>
        <authorList>
            <consortium name="DOE Joint Genome Institute"/>
            <person name="Vesth T.C."/>
            <person name="Nybo J."/>
            <person name="Theobald S."/>
            <person name="Brandl J."/>
            <person name="Frisvad J.C."/>
            <person name="Nielsen K.F."/>
            <person name="Lyhne E.K."/>
            <person name="Kogle M.E."/>
            <person name="Kuo A."/>
            <person name="Riley R."/>
            <person name="Clum A."/>
            <person name="Nolan M."/>
            <person name="Lipzen A."/>
            <person name="Salamov A."/>
            <person name="Henrissat B."/>
            <person name="Wiebenga A."/>
            <person name="De Vries R.P."/>
            <person name="Grigoriev I.V."/>
            <person name="Mortensen U.H."/>
            <person name="Andersen M.R."/>
            <person name="Baker S.E."/>
        </authorList>
    </citation>
    <scope>NUCLEOTIDE SEQUENCE [LARGE SCALE GENOMIC DNA]</scope>
    <source>
        <strain evidence="13 14">CBS 115572</strain>
    </source>
</reference>
<dbReference type="GeneID" id="37118577"/>
<keyword evidence="7" id="KW-0496">Mitochondrion</keyword>
<dbReference type="GO" id="GO:0005783">
    <property type="term" value="C:endoplasmic reticulum"/>
    <property type="evidence" value="ECO:0007669"/>
    <property type="project" value="UniProtKB-SubCell"/>
</dbReference>
<dbReference type="InterPro" id="IPR052374">
    <property type="entry name" value="SERAC1"/>
</dbReference>
<dbReference type="InterPro" id="IPR007751">
    <property type="entry name" value="DUF676_lipase-like"/>
</dbReference>
<evidence type="ECO:0000256" key="7">
    <source>
        <dbReference type="ARBA" id="ARBA00023128"/>
    </source>
</evidence>
<evidence type="ECO:0000256" key="9">
    <source>
        <dbReference type="SAM" id="MobiDB-lite"/>
    </source>
</evidence>
<sequence>MVKRFFLRRAQATDDAHSRLPPERHSDTSDAGTDGQTAPPPYRSQSPSLSWLRLRSHSRSSVSTPRPLRAKFGLHVVHQPKVAAPVDIIFVHGLGGDRVLTWCNNHDEGQFWPGLWLPQEPGISKSRILSFGYDAGFGKGAVGNIYRISDFTKSLLHEMRSAQDPDGNPLGIGKVPIIFIVHSMGGLVAKSAFLLGQNDENYKDIIRSIRCMMFLATPHRGAEHTTALNNLLKVSFQSLRDFIDELQRGSPAIDSINDQFRHAASRLIVASFYESRVTKIGGLGVMVVPKESAILGWQFEHFVKLKAKHHGVCKYESRDDANYVTVRNTLAAFVADLRPKGMEFANTLITEESKMEKFLAVTPTFQEDFLYFHSRWAGDQLKESVSIFLRTMALQLVIDVPAFRASLTDLADYRLNLSISSTSDVFRALFEATCPGIRLPGPLFWVIDGLNESEFPQAVLQYISRLRELMPMIRIFVTSRGPDNFIADGNKASEVLGTLCTHGTATPTQRDIRYYVERTIEKMDGTPTMKERILLEILNQAHESFLWVHLVLDEIQACHTEEAILEKVQQLPQKMNQLYERLEDAILASPRLEDRHLARTFLQWTVCAQQTMTLDEMDQALKLKVVDIRKAILRVRGQFITVDPSGGVRLIHQTAREYLMHSKSEIAVDLKKSHSMLLETSITALCAPGLQSKVSKEENALRRSEPFLVYAATSWTFHLQNSEWMSDETLDLLCTFFKSRSVLVWIHILGLVDRQDILVKAAGVLSRYVKTCRRLSTSENPILLHKLADVNYLDKWGVDLAKVIGKFGRHLSSHPTSIYNLVPPFCPSDSIIHQQFYKEESADVIVQGASQKEWSDNLVQIPLPQDERGIKLSCSTRYIAVLSISGTTFVWDNISFRLVCTLRHQEAVTAMSFNRRGEKIITFGLQTTKLWSIPTGDVWVTIINPVDSRALAIAFGEADDRVFVACTNRQIHCLNLTDPTTGWNLLSHELLRETPEIDGTVVNSPVCVAFNGNATQVGVSYRGFPLSVWDLGEMKCIKRCKRPTGAQPDALRRPIGWFAVDRLTWNPNTGHIVGLYKDGTVFKWHPLTNEYQEAACIADEVAVSLDGRFFLTSSSNGAVRVWNFALLNVIFQLSLGDLVSELAFSSDNSTFYDIRWSSLNVWQPNSMLRLLEEDESFSNTSGEYHQHVSTCHVSETCSVPYAAVSVVETAAGASTSFCFGNDEGVVSLFDAYSGKLAEIIRFPNSTSVSCLGWSNSSTHLACADLTGEVAVHYIAGTCPTVQVHSRPMPQITKETSSIHDLIFNQDCSLLLVISGLTGYICSVEDGTVISTRTLARDGYRKWIGHAAEPAILLAIGPDETTAYLWADFSMVTNWPYNYEAKPSEPIAEQRQIWASPVMGCAMIAQDRRHALVHRPECDIIVDLATLELVNGHPTRSYLLAHRVPFEISSQIYIPLGILPGLRLVFFDEDLWICTYSLLTPPRGGTLERQFFVPRDWANTVTLKQCRILQDGTLLCPREGGVAVIMTGLLSGF</sequence>
<evidence type="ECO:0000259" key="10">
    <source>
        <dbReference type="Pfam" id="PF05057"/>
    </source>
</evidence>
<feature type="region of interest" description="Disordered" evidence="9">
    <location>
        <begin position="10"/>
        <end position="47"/>
    </location>
</feature>
<dbReference type="InterPro" id="IPR036322">
    <property type="entry name" value="WD40_repeat_dom_sf"/>
</dbReference>
<evidence type="ECO:0000256" key="1">
    <source>
        <dbReference type="ARBA" id="ARBA00004173"/>
    </source>
</evidence>
<evidence type="ECO:0000256" key="3">
    <source>
        <dbReference type="ARBA" id="ARBA00004370"/>
    </source>
</evidence>
<keyword evidence="5" id="KW-0677">Repeat</keyword>
<organism evidence="13 14">
    <name type="scientific">Aspergillus sclerotioniger CBS 115572</name>
    <dbReference type="NCBI Taxonomy" id="1450535"/>
    <lineage>
        <taxon>Eukaryota</taxon>
        <taxon>Fungi</taxon>
        <taxon>Dikarya</taxon>
        <taxon>Ascomycota</taxon>
        <taxon>Pezizomycotina</taxon>
        <taxon>Eurotiomycetes</taxon>
        <taxon>Eurotiomycetidae</taxon>
        <taxon>Eurotiales</taxon>
        <taxon>Aspergillaceae</taxon>
        <taxon>Aspergillus</taxon>
        <taxon>Aspergillus subgen. Circumdati</taxon>
    </lineage>
</organism>
<feature type="domain" description="DUF676" evidence="10">
    <location>
        <begin position="177"/>
        <end position="233"/>
    </location>
</feature>
<dbReference type="InterPro" id="IPR029058">
    <property type="entry name" value="AB_hydrolase_fold"/>
</dbReference>
<dbReference type="PANTHER" id="PTHR48182:SF2">
    <property type="entry name" value="PROTEIN SERAC1"/>
    <property type="match status" value="1"/>
</dbReference>
<evidence type="ECO:0000256" key="8">
    <source>
        <dbReference type="ARBA" id="ARBA00023136"/>
    </source>
</evidence>